<protein>
    <submittedName>
        <fullName evidence="2">Uncharacterized protein</fullName>
    </submittedName>
</protein>
<reference evidence="3" key="1">
    <citation type="journal article" date="2017" name="Cell">
        <title>Insights into land plant evolution garnered from the Marchantia polymorpha genome.</title>
        <authorList>
            <person name="Bowman J.L."/>
            <person name="Kohchi T."/>
            <person name="Yamato K.T."/>
            <person name="Jenkins J."/>
            <person name="Shu S."/>
            <person name="Ishizaki K."/>
            <person name="Yamaoka S."/>
            <person name="Nishihama R."/>
            <person name="Nakamura Y."/>
            <person name="Berger F."/>
            <person name="Adam C."/>
            <person name="Aki S.S."/>
            <person name="Althoff F."/>
            <person name="Araki T."/>
            <person name="Arteaga-Vazquez M.A."/>
            <person name="Balasubrmanian S."/>
            <person name="Barry K."/>
            <person name="Bauer D."/>
            <person name="Boehm C.R."/>
            <person name="Briginshaw L."/>
            <person name="Caballero-Perez J."/>
            <person name="Catarino B."/>
            <person name="Chen F."/>
            <person name="Chiyoda S."/>
            <person name="Chovatia M."/>
            <person name="Davies K.M."/>
            <person name="Delmans M."/>
            <person name="Demura T."/>
            <person name="Dierschke T."/>
            <person name="Dolan L."/>
            <person name="Dorantes-Acosta A.E."/>
            <person name="Eklund D.M."/>
            <person name="Florent S.N."/>
            <person name="Flores-Sandoval E."/>
            <person name="Fujiyama A."/>
            <person name="Fukuzawa H."/>
            <person name="Galik B."/>
            <person name="Grimanelli D."/>
            <person name="Grimwood J."/>
            <person name="Grossniklaus U."/>
            <person name="Hamada T."/>
            <person name="Haseloff J."/>
            <person name="Hetherington A.J."/>
            <person name="Higo A."/>
            <person name="Hirakawa Y."/>
            <person name="Hundley H.N."/>
            <person name="Ikeda Y."/>
            <person name="Inoue K."/>
            <person name="Inoue S.I."/>
            <person name="Ishida S."/>
            <person name="Jia Q."/>
            <person name="Kakita M."/>
            <person name="Kanazawa T."/>
            <person name="Kawai Y."/>
            <person name="Kawashima T."/>
            <person name="Kennedy M."/>
            <person name="Kinose K."/>
            <person name="Kinoshita T."/>
            <person name="Kohara Y."/>
            <person name="Koide E."/>
            <person name="Komatsu K."/>
            <person name="Kopischke S."/>
            <person name="Kubo M."/>
            <person name="Kyozuka J."/>
            <person name="Lagercrantz U."/>
            <person name="Lin S.S."/>
            <person name="Lindquist E."/>
            <person name="Lipzen A.M."/>
            <person name="Lu C.W."/>
            <person name="De Luna E."/>
            <person name="Martienssen R.A."/>
            <person name="Minamino N."/>
            <person name="Mizutani M."/>
            <person name="Mizutani M."/>
            <person name="Mochizuki N."/>
            <person name="Monte I."/>
            <person name="Mosher R."/>
            <person name="Nagasaki H."/>
            <person name="Nakagami H."/>
            <person name="Naramoto S."/>
            <person name="Nishitani K."/>
            <person name="Ohtani M."/>
            <person name="Okamoto T."/>
            <person name="Okumura M."/>
            <person name="Phillips J."/>
            <person name="Pollak B."/>
            <person name="Reinders A."/>
            <person name="Rovekamp M."/>
            <person name="Sano R."/>
            <person name="Sawa S."/>
            <person name="Schmid M.W."/>
            <person name="Shirakawa M."/>
            <person name="Solano R."/>
            <person name="Spunde A."/>
            <person name="Suetsugu N."/>
            <person name="Sugano S."/>
            <person name="Sugiyama A."/>
            <person name="Sun R."/>
            <person name="Suzuki Y."/>
            <person name="Takenaka M."/>
            <person name="Takezawa D."/>
            <person name="Tomogane H."/>
            <person name="Tsuzuki M."/>
            <person name="Ueda T."/>
            <person name="Umeda M."/>
            <person name="Ward J.M."/>
            <person name="Watanabe Y."/>
            <person name="Yazaki K."/>
            <person name="Yokoyama R."/>
            <person name="Yoshitake Y."/>
            <person name="Yotsui I."/>
            <person name="Zachgo S."/>
            <person name="Schmutz J."/>
        </authorList>
    </citation>
    <scope>NUCLEOTIDE SEQUENCE [LARGE SCALE GENOMIC DNA]</scope>
    <source>
        <strain evidence="3">Tak-1</strain>
    </source>
</reference>
<keyword evidence="3" id="KW-1185">Reference proteome</keyword>
<feature type="region of interest" description="Disordered" evidence="1">
    <location>
        <begin position="36"/>
        <end position="68"/>
    </location>
</feature>
<feature type="compositionally biased region" description="Basic and acidic residues" evidence="1">
    <location>
        <begin position="45"/>
        <end position="57"/>
    </location>
</feature>
<dbReference type="AlphaFoldDB" id="A0A2R6WN05"/>
<dbReference type="EMBL" id="KZ772745">
    <property type="protein sequence ID" value="PTQ35229.1"/>
    <property type="molecule type" value="Genomic_DNA"/>
</dbReference>
<evidence type="ECO:0000313" key="2">
    <source>
        <dbReference type="EMBL" id="PTQ35229.1"/>
    </source>
</evidence>
<accession>A0A2R6WN05</accession>
<dbReference type="Proteomes" id="UP000244005">
    <property type="component" value="Unassembled WGS sequence"/>
</dbReference>
<feature type="region of interest" description="Disordered" evidence="1">
    <location>
        <begin position="140"/>
        <end position="160"/>
    </location>
</feature>
<dbReference type="OrthoDB" id="10329238at2759"/>
<evidence type="ECO:0000256" key="1">
    <source>
        <dbReference type="SAM" id="MobiDB-lite"/>
    </source>
</evidence>
<evidence type="ECO:0000313" key="3">
    <source>
        <dbReference type="Proteomes" id="UP000244005"/>
    </source>
</evidence>
<dbReference type="Gramene" id="Mp5g18470.1">
    <property type="protein sequence ID" value="Mp5g18470.1.cds"/>
    <property type="gene ID" value="Mp5g18470"/>
</dbReference>
<proteinExistence type="predicted"/>
<organism evidence="2 3">
    <name type="scientific">Marchantia polymorpha</name>
    <name type="common">Common liverwort</name>
    <name type="synonym">Marchantia aquatica</name>
    <dbReference type="NCBI Taxonomy" id="3197"/>
    <lineage>
        <taxon>Eukaryota</taxon>
        <taxon>Viridiplantae</taxon>
        <taxon>Streptophyta</taxon>
        <taxon>Embryophyta</taxon>
        <taxon>Marchantiophyta</taxon>
        <taxon>Marchantiopsida</taxon>
        <taxon>Marchantiidae</taxon>
        <taxon>Marchantiales</taxon>
        <taxon>Marchantiaceae</taxon>
        <taxon>Marchantia</taxon>
    </lineage>
</organism>
<gene>
    <name evidence="2" type="ORF">MARPO_0073s0093</name>
</gene>
<sequence length="160" mass="17827">MAACILGPGVSRIVPLATSLRLDKLGPRRTTFARCCGEEMGEPAENSKKVEVSREESSQSQDKQSAPVAVKITSDAINLQLESMNPSHETDEQKYSVHNVYALYRPSHKPPTEAVDSVGPVSDPAAAFDTFCRSETQWNEHEVRRRKHYLPEDVTEKKSE</sequence>
<name>A0A2R6WN05_MARPO</name>